<dbReference type="OrthoDB" id="102630at2759"/>
<dbReference type="EMBL" id="SHOA02000038">
    <property type="protein sequence ID" value="TDH72650.1"/>
    <property type="molecule type" value="Genomic_DNA"/>
</dbReference>
<accession>A0A976IIX3</accession>
<dbReference type="AlphaFoldDB" id="A0A976IIX3"/>
<name>A0A976IIX3_BRELC</name>
<gene>
    <name evidence="1" type="ORF">CCR75_005611</name>
</gene>
<evidence type="ECO:0000313" key="2">
    <source>
        <dbReference type="Proteomes" id="UP000294530"/>
    </source>
</evidence>
<reference evidence="1 2" key="1">
    <citation type="journal article" date="2021" name="Genome Biol.">
        <title>AFLAP: assembly-free linkage analysis pipeline using k-mers from genome sequencing data.</title>
        <authorList>
            <person name="Fletcher K."/>
            <person name="Zhang L."/>
            <person name="Gil J."/>
            <person name="Han R."/>
            <person name="Cavanaugh K."/>
            <person name="Michelmore R."/>
        </authorList>
    </citation>
    <scope>NUCLEOTIDE SEQUENCE [LARGE SCALE GENOMIC DNA]</scope>
    <source>
        <strain evidence="1 2">SF5</strain>
    </source>
</reference>
<sequence length="132" mass="14414">MPKSLLSSPKTPRAVLNVTQGRVMVTLENVGALRQTALADEHLMICICGVDVTRDCSNAQVLRDALQKMVRIKMQMGTNFTSDIDLLVAGVSSLIVAAAQEDVLDLDALMADVARYFDAQRQLVEQTYCVLS</sequence>
<organism evidence="1 2">
    <name type="scientific">Bremia lactucae</name>
    <name type="common">Lettuce downy mildew</name>
    <dbReference type="NCBI Taxonomy" id="4779"/>
    <lineage>
        <taxon>Eukaryota</taxon>
        <taxon>Sar</taxon>
        <taxon>Stramenopiles</taxon>
        <taxon>Oomycota</taxon>
        <taxon>Peronosporomycetes</taxon>
        <taxon>Peronosporales</taxon>
        <taxon>Peronosporaceae</taxon>
        <taxon>Bremia</taxon>
    </lineage>
</organism>
<dbReference type="Proteomes" id="UP000294530">
    <property type="component" value="Unassembled WGS sequence"/>
</dbReference>
<protein>
    <submittedName>
        <fullName evidence="1">Uncharacterized protein</fullName>
    </submittedName>
</protein>
<evidence type="ECO:0000313" key="1">
    <source>
        <dbReference type="EMBL" id="TDH72650.1"/>
    </source>
</evidence>
<proteinExistence type="predicted"/>
<comment type="caution">
    <text evidence="1">The sequence shown here is derived from an EMBL/GenBank/DDBJ whole genome shotgun (WGS) entry which is preliminary data.</text>
</comment>
<dbReference type="GeneID" id="94349361"/>
<dbReference type="RefSeq" id="XP_067822149.1">
    <property type="nucleotide sequence ID" value="XM_067963690.1"/>
</dbReference>
<keyword evidence="2" id="KW-1185">Reference proteome</keyword>
<dbReference type="KEGG" id="blac:94349361"/>